<reference evidence="2" key="2">
    <citation type="journal article" date="2016" name="Sci. Rep.">
        <title>Dictyocaulus viviparus genome, variome and transcriptome elucidate lungworm biology and support future intervention.</title>
        <authorList>
            <person name="McNulty S.N."/>
            <person name="Strube C."/>
            <person name="Rosa B.A."/>
            <person name="Martin J.C."/>
            <person name="Tyagi R."/>
            <person name="Choi Y.J."/>
            <person name="Wang Q."/>
            <person name="Hallsworth Pepin K."/>
            <person name="Zhang X."/>
            <person name="Ozersky P."/>
            <person name="Wilson R.K."/>
            <person name="Sternberg P.W."/>
            <person name="Gasser R.B."/>
            <person name="Mitreva M."/>
        </authorList>
    </citation>
    <scope>NUCLEOTIDE SEQUENCE [LARGE SCALE GENOMIC DNA]</scope>
    <source>
        <strain evidence="2">HannoverDv2000</strain>
    </source>
</reference>
<keyword evidence="2" id="KW-1185">Reference proteome</keyword>
<protein>
    <submittedName>
        <fullName evidence="1">Uncharacterized protein</fullName>
    </submittedName>
</protein>
<sequence>MGGATREILLDPAYGCIKYVSGPIPSGAGQVPPAPYASANPNIGGGGNVGPSYAGVYSNPPSVSKNLVYKTLKTYLHPLLNLLAIKSTTSDDDTPEFLIRNENLRYRNF</sequence>
<dbReference type="AlphaFoldDB" id="A0A0D8XVD5"/>
<accession>A0A0D8XVD5</accession>
<reference evidence="1 2" key="1">
    <citation type="submission" date="2013-11" db="EMBL/GenBank/DDBJ databases">
        <title>Draft genome of the bovine lungworm Dictyocaulus viviparus.</title>
        <authorList>
            <person name="Mitreva M."/>
        </authorList>
    </citation>
    <scope>NUCLEOTIDE SEQUENCE [LARGE SCALE GENOMIC DNA]</scope>
    <source>
        <strain evidence="1 2">HannoverDv2000</strain>
    </source>
</reference>
<gene>
    <name evidence="1" type="ORF">DICVIV_05290</name>
</gene>
<dbReference type="EMBL" id="KN716262">
    <property type="protein sequence ID" value="KJH48603.1"/>
    <property type="molecule type" value="Genomic_DNA"/>
</dbReference>
<dbReference type="Proteomes" id="UP000053766">
    <property type="component" value="Unassembled WGS sequence"/>
</dbReference>
<proteinExistence type="predicted"/>
<evidence type="ECO:0000313" key="1">
    <source>
        <dbReference type="EMBL" id="KJH48603.1"/>
    </source>
</evidence>
<evidence type="ECO:0000313" key="2">
    <source>
        <dbReference type="Proteomes" id="UP000053766"/>
    </source>
</evidence>
<name>A0A0D8XVD5_DICVI</name>
<organism evidence="1 2">
    <name type="scientific">Dictyocaulus viviparus</name>
    <name type="common">Bovine lungworm</name>
    <dbReference type="NCBI Taxonomy" id="29172"/>
    <lineage>
        <taxon>Eukaryota</taxon>
        <taxon>Metazoa</taxon>
        <taxon>Ecdysozoa</taxon>
        <taxon>Nematoda</taxon>
        <taxon>Chromadorea</taxon>
        <taxon>Rhabditida</taxon>
        <taxon>Rhabditina</taxon>
        <taxon>Rhabditomorpha</taxon>
        <taxon>Strongyloidea</taxon>
        <taxon>Metastrongylidae</taxon>
        <taxon>Dictyocaulus</taxon>
    </lineage>
</organism>